<accession>A0A2T2WKN0</accession>
<feature type="domain" description="Response regulatory" evidence="4">
    <location>
        <begin position="2"/>
        <end position="116"/>
    </location>
</feature>
<dbReference type="PANTHER" id="PTHR43228">
    <property type="entry name" value="TWO-COMPONENT RESPONSE REGULATOR"/>
    <property type="match status" value="1"/>
</dbReference>
<evidence type="ECO:0000313" key="5">
    <source>
        <dbReference type="EMBL" id="PSR22780.1"/>
    </source>
</evidence>
<keyword evidence="3" id="KW-0597">Phosphoprotein</keyword>
<name>A0A2T2WKN0_9FIRM</name>
<dbReference type="InterPro" id="IPR001789">
    <property type="entry name" value="Sig_transdc_resp-reg_receiver"/>
</dbReference>
<dbReference type="PROSITE" id="PS50110">
    <property type="entry name" value="RESPONSE_REGULATORY"/>
    <property type="match status" value="1"/>
</dbReference>
<dbReference type="GO" id="GO:0000160">
    <property type="term" value="P:phosphorelay signal transduction system"/>
    <property type="evidence" value="ECO:0007669"/>
    <property type="project" value="InterPro"/>
</dbReference>
<dbReference type="SUPFAM" id="SSF52172">
    <property type="entry name" value="CheY-like"/>
    <property type="match status" value="1"/>
</dbReference>
<dbReference type="SMART" id="SM00448">
    <property type="entry name" value="REC"/>
    <property type="match status" value="1"/>
</dbReference>
<evidence type="ECO:0000259" key="4">
    <source>
        <dbReference type="PROSITE" id="PS50110"/>
    </source>
</evidence>
<dbReference type="Proteomes" id="UP000241848">
    <property type="component" value="Unassembled WGS sequence"/>
</dbReference>
<evidence type="ECO:0000256" key="2">
    <source>
        <dbReference type="ARBA" id="ARBA00024867"/>
    </source>
</evidence>
<dbReference type="PANTHER" id="PTHR43228:SF1">
    <property type="entry name" value="TWO-COMPONENT RESPONSE REGULATOR ARR22"/>
    <property type="match status" value="1"/>
</dbReference>
<evidence type="ECO:0000313" key="6">
    <source>
        <dbReference type="Proteomes" id="UP000241848"/>
    </source>
</evidence>
<reference evidence="5 6" key="1">
    <citation type="journal article" date="2014" name="BMC Genomics">
        <title>Comparison of environmental and isolate Sulfobacillus genomes reveals diverse carbon, sulfur, nitrogen, and hydrogen metabolisms.</title>
        <authorList>
            <person name="Justice N.B."/>
            <person name="Norman A."/>
            <person name="Brown C.T."/>
            <person name="Singh A."/>
            <person name="Thomas B.C."/>
            <person name="Banfield J.F."/>
        </authorList>
    </citation>
    <scope>NUCLEOTIDE SEQUENCE [LARGE SCALE GENOMIC DNA]</scope>
    <source>
        <strain evidence="5">AMDSBA3</strain>
    </source>
</reference>
<protein>
    <recommendedName>
        <fullName evidence="1">Stage 0 sporulation protein A homolog</fullName>
    </recommendedName>
</protein>
<dbReference type="AlphaFoldDB" id="A0A2T2WKN0"/>
<gene>
    <name evidence="5" type="ORF">C7B45_05465</name>
</gene>
<evidence type="ECO:0000256" key="1">
    <source>
        <dbReference type="ARBA" id="ARBA00018672"/>
    </source>
</evidence>
<dbReference type="InterPro" id="IPR052048">
    <property type="entry name" value="ST_Response_Regulator"/>
</dbReference>
<comment type="function">
    <text evidence="2">May play the central regulatory role in sporulation. It may be an element of the effector pathway responsible for the activation of sporulation genes in response to nutritional stress. Spo0A may act in concert with spo0H (a sigma factor) to control the expression of some genes that are critical to the sporulation process.</text>
</comment>
<comment type="caution">
    <text evidence="5">The sequence shown here is derived from an EMBL/GenBank/DDBJ whole genome shotgun (WGS) entry which is preliminary data.</text>
</comment>
<proteinExistence type="predicted"/>
<sequence>MKILIADDAAFMRMRLRKLLEEAGHTVLEATNGEEAVAMYREQNPAVVLMDITMPEMDGVTATRHICQSDPKARVIMVSALGQQAMIVSAIQAGAKDFVVKPYEVDRVLGAINKWAQ</sequence>
<organism evidence="5 6">
    <name type="scientific">Sulfobacillus acidophilus</name>
    <dbReference type="NCBI Taxonomy" id="53633"/>
    <lineage>
        <taxon>Bacteria</taxon>
        <taxon>Bacillati</taxon>
        <taxon>Bacillota</taxon>
        <taxon>Clostridia</taxon>
        <taxon>Eubacteriales</taxon>
        <taxon>Clostridiales Family XVII. Incertae Sedis</taxon>
        <taxon>Sulfobacillus</taxon>
    </lineage>
</organism>
<feature type="modified residue" description="4-aspartylphosphate" evidence="3">
    <location>
        <position position="51"/>
    </location>
</feature>
<dbReference type="EMBL" id="PXYV01000012">
    <property type="protein sequence ID" value="PSR22780.1"/>
    <property type="molecule type" value="Genomic_DNA"/>
</dbReference>
<dbReference type="Gene3D" id="3.40.50.2300">
    <property type="match status" value="1"/>
</dbReference>
<dbReference type="Pfam" id="PF00072">
    <property type="entry name" value="Response_reg"/>
    <property type="match status" value="1"/>
</dbReference>
<dbReference type="InterPro" id="IPR011006">
    <property type="entry name" value="CheY-like_superfamily"/>
</dbReference>
<evidence type="ECO:0000256" key="3">
    <source>
        <dbReference type="PROSITE-ProRule" id="PRU00169"/>
    </source>
</evidence>